<feature type="region of interest" description="Disordered" evidence="1">
    <location>
        <begin position="134"/>
        <end position="154"/>
    </location>
</feature>
<feature type="region of interest" description="Disordered" evidence="1">
    <location>
        <begin position="191"/>
        <end position="242"/>
    </location>
</feature>
<gene>
    <name evidence="2" type="ORF">DL897_15120</name>
</gene>
<keyword evidence="3" id="KW-1185">Reference proteome</keyword>
<feature type="compositionally biased region" description="Low complexity" evidence="1">
    <location>
        <begin position="218"/>
        <end position="227"/>
    </location>
</feature>
<evidence type="ECO:0000313" key="2">
    <source>
        <dbReference type="EMBL" id="RAL21920.1"/>
    </source>
</evidence>
<organism evidence="2 3">
    <name type="scientific">Thermoflavimicrobium daqui</name>
    <dbReference type="NCBI Taxonomy" id="2137476"/>
    <lineage>
        <taxon>Bacteria</taxon>
        <taxon>Bacillati</taxon>
        <taxon>Bacillota</taxon>
        <taxon>Bacilli</taxon>
        <taxon>Bacillales</taxon>
        <taxon>Thermoactinomycetaceae</taxon>
        <taxon>Thermoflavimicrobium</taxon>
    </lineage>
</organism>
<reference evidence="2 3" key="2">
    <citation type="submission" date="2018-06" db="EMBL/GenBank/DDBJ databases">
        <authorList>
            <person name="Zhirakovskaya E."/>
        </authorList>
    </citation>
    <scope>NUCLEOTIDE SEQUENCE [LARGE SCALE GENOMIC DNA]</scope>
    <source>
        <strain evidence="2 3">FBKL4.011</strain>
    </source>
</reference>
<comment type="caution">
    <text evidence="2">The sequence shown here is derived from an EMBL/GenBank/DDBJ whole genome shotgun (WGS) entry which is preliminary data.</text>
</comment>
<name>A0A364K1L1_9BACL</name>
<dbReference type="RefSeq" id="WP_113659962.1">
    <property type="nucleotide sequence ID" value="NZ_KZ845673.1"/>
</dbReference>
<feature type="compositionally biased region" description="Polar residues" evidence="1">
    <location>
        <begin position="356"/>
        <end position="366"/>
    </location>
</feature>
<proteinExistence type="predicted"/>
<reference evidence="2 3" key="1">
    <citation type="submission" date="2018-06" db="EMBL/GenBank/DDBJ databases">
        <title>Thermoflavimicrobium daqus sp. nov., a thermophilic microbe isolated from Moutai-flavour Daqu.</title>
        <authorList>
            <person name="Wang X."/>
            <person name="Zhou H."/>
        </authorList>
    </citation>
    <scope>NUCLEOTIDE SEQUENCE [LARGE SCALE GENOMIC DNA]</scope>
    <source>
        <strain evidence="2 3">FBKL4.011</strain>
    </source>
</reference>
<accession>A0A364K1L1</accession>
<evidence type="ECO:0000313" key="3">
    <source>
        <dbReference type="Proteomes" id="UP000251213"/>
    </source>
</evidence>
<sequence>MFKKGKKSRNELLLPALRYIVSDDWIDKLGHDAFIAWLKFHTWVDREDANREYDKIPYTLEATWKKLGMGKKKFYEKVIRPLWNYYLIDIVEYDDSKRKSQKPKNIIVYESPMNQHETEIKPLEKLRDYDTEYGSPSQLFGRKGGRPTSDSSDQLKMEIDVDSEVEMESNHRFQMETVTVSKWKPSTVSKWKPSTVSKWKPNNYTNNHTNEPNKHNNDSNNLNNDTNKQQRPNNIDSNDIKRVSKEDQKEVVVVSLSNSVLISIQKKWKEYWNQDLSESQIKSLWNGVNEALQKGNDEVSLKDRIFEVMKYIYTKYPISNIKTSPYKLVTRAIMENWEIWIPEEDEEKQEEKSPVRRSSTYANSHFNKNKSTDSISTKAISEEDIRKKIEEMKINRETSSHLMKQELERLKDELSKEQSSSFPNYTLIGSLERQIEALEKKLYQNT</sequence>
<dbReference type="OrthoDB" id="2679411at2"/>
<feature type="region of interest" description="Disordered" evidence="1">
    <location>
        <begin position="345"/>
        <end position="379"/>
    </location>
</feature>
<dbReference type="Proteomes" id="UP000251213">
    <property type="component" value="Unassembled WGS sequence"/>
</dbReference>
<feature type="compositionally biased region" description="Low complexity" evidence="1">
    <location>
        <begin position="201"/>
        <end position="210"/>
    </location>
</feature>
<dbReference type="AlphaFoldDB" id="A0A364K1L1"/>
<protein>
    <submittedName>
        <fullName evidence="2">Uncharacterized protein</fullName>
    </submittedName>
</protein>
<evidence type="ECO:0000256" key="1">
    <source>
        <dbReference type="SAM" id="MobiDB-lite"/>
    </source>
</evidence>
<dbReference type="EMBL" id="QJKK01000011">
    <property type="protein sequence ID" value="RAL21920.1"/>
    <property type="molecule type" value="Genomic_DNA"/>
</dbReference>